<dbReference type="PANTHER" id="PTHR42928:SF5">
    <property type="entry name" value="BLR1237 PROTEIN"/>
    <property type="match status" value="1"/>
</dbReference>
<dbReference type="SUPFAM" id="SSF53850">
    <property type="entry name" value="Periplasmic binding protein-like II"/>
    <property type="match status" value="1"/>
</dbReference>
<evidence type="ECO:0000313" key="2">
    <source>
        <dbReference type="EMBL" id="MBB5695769.1"/>
    </source>
</evidence>
<accession>A0A840YAN6</accession>
<dbReference type="Gene3D" id="3.40.190.10">
    <property type="entry name" value="Periplasmic binding protein-like II"/>
    <property type="match status" value="1"/>
</dbReference>
<keyword evidence="3" id="KW-1185">Reference proteome</keyword>
<dbReference type="Pfam" id="PF03401">
    <property type="entry name" value="TctC"/>
    <property type="match status" value="1"/>
</dbReference>
<protein>
    <submittedName>
        <fullName evidence="2">Tripartite-type tricarboxylate transporter receptor subunit TctC</fullName>
    </submittedName>
</protein>
<gene>
    <name evidence="2" type="ORF">FHS87_003835</name>
</gene>
<dbReference type="InterPro" id="IPR005064">
    <property type="entry name" value="BUG"/>
</dbReference>
<organism evidence="2 3">
    <name type="scientific">Muricoccus pecuniae</name>
    <dbReference type="NCBI Taxonomy" id="693023"/>
    <lineage>
        <taxon>Bacteria</taxon>
        <taxon>Pseudomonadati</taxon>
        <taxon>Pseudomonadota</taxon>
        <taxon>Alphaproteobacteria</taxon>
        <taxon>Acetobacterales</taxon>
        <taxon>Roseomonadaceae</taxon>
        <taxon>Muricoccus</taxon>
    </lineage>
</organism>
<dbReference type="Proteomes" id="UP000580654">
    <property type="component" value="Unassembled WGS sequence"/>
</dbReference>
<proteinExistence type="inferred from homology"/>
<dbReference type="RefSeq" id="WP_184520950.1">
    <property type="nucleotide sequence ID" value="NZ_JACIJD010000022.1"/>
</dbReference>
<comment type="caution">
    <text evidence="2">The sequence shown here is derived from an EMBL/GenBank/DDBJ whole genome shotgun (WGS) entry which is preliminary data.</text>
</comment>
<keyword evidence="2" id="KW-0675">Receptor</keyword>
<evidence type="ECO:0000256" key="1">
    <source>
        <dbReference type="ARBA" id="ARBA00006987"/>
    </source>
</evidence>
<dbReference type="InterPro" id="IPR042100">
    <property type="entry name" value="Bug_dom1"/>
</dbReference>
<sequence length="322" mass="33860">MNRRTVLLAAAGSAVTRGAAAQEPWPTRPIRLIIPYPPGGGTDVISREMAARLGALTGWTIVAENRPGAGGNIGIDLVAKATDGHTIGMGQTSNLAVNPTLYAANIPYQPLRDLALVSLIASQPNVFVVARNAPFRTLQDVVAAARARPGQLTAAHPGNGTVGHLSSEMVALAARVNLTIVPYRGAGQLVTDMLAGRLDLYSANPLAVKGMLDTGELRAIAVTSAQRMRALPEVPTVAESGFPGFDAVNWTGLVAPARMPAAVVTQLNEAVGRALRQEEVMARLAGEGSEPTPSSPDQFRTFLTSEIEKWGRVVREARVQAD</sequence>
<dbReference type="PANTHER" id="PTHR42928">
    <property type="entry name" value="TRICARBOXYLATE-BINDING PROTEIN"/>
    <property type="match status" value="1"/>
</dbReference>
<evidence type="ECO:0000313" key="3">
    <source>
        <dbReference type="Proteomes" id="UP000580654"/>
    </source>
</evidence>
<dbReference type="PIRSF" id="PIRSF017082">
    <property type="entry name" value="YflP"/>
    <property type="match status" value="1"/>
</dbReference>
<comment type="similarity">
    <text evidence="1">Belongs to the UPF0065 (bug) family.</text>
</comment>
<dbReference type="AlphaFoldDB" id="A0A840YAN6"/>
<dbReference type="EMBL" id="JACIJD010000022">
    <property type="protein sequence ID" value="MBB5695769.1"/>
    <property type="molecule type" value="Genomic_DNA"/>
</dbReference>
<name>A0A840YAN6_9PROT</name>
<reference evidence="2 3" key="1">
    <citation type="submission" date="2020-08" db="EMBL/GenBank/DDBJ databases">
        <title>Genomic Encyclopedia of Type Strains, Phase IV (KMG-IV): sequencing the most valuable type-strain genomes for metagenomic binning, comparative biology and taxonomic classification.</title>
        <authorList>
            <person name="Goeker M."/>
        </authorList>
    </citation>
    <scope>NUCLEOTIDE SEQUENCE [LARGE SCALE GENOMIC DNA]</scope>
    <source>
        <strain evidence="2 3">DSM 25622</strain>
    </source>
</reference>
<dbReference type="CDD" id="cd13578">
    <property type="entry name" value="PBP2_Bug27"/>
    <property type="match status" value="1"/>
</dbReference>
<dbReference type="Gene3D" id="3.40.190.150">
    <property type="entry name" value="Bordetella uptake gene, domain 1"/>
    <property type="match status" value="1"/>
</dbReference>